<evidence type="ECO:0000256" key="1">
    <source>
        <dbReference type="SAM" id="SignalP"/>
    </source>
</evidence>
<sequence length="468" mass="52820">MKRNLYIPLFLLSLFTSLTSCFSDLDDEVIPASSEEINDFIYKGLNQFYLYKPDVPQLANNYFNDNASYRTFLEGEANPIQFFESLLSNRDRFSFIVSDFRALEKSFNNISLTTGMEFGLVRISGTSRVFGYVRYVLPNTPAANKGVARGMLFDRINGIDLSENNYQELLNQDSYSIGLAELKQGQLERLDQQIELNMIEYTENPVFISKVINSGQTPVGYLMYNGFVTSFENELNTAFADFKAANIQELVIDLRYNPGGSIEMCNDLASMITGQFNQELFITQRYNSNFEDVPRFFNNKLSNGASINSLNLNQVYVLTTSNSASASELLISGLKPYINVIQIGDSTRGKFEGSVTLYDSDNYSRNGSNLSINHSYAMQPLVLKSINKNGFTDYFNGIEPQLFIEEDFGNLGVLGDEQEPLLKAALDDISGVGKPTPIVREFDVKHLYNSNQKLNYYNKMFIGAQELP</sequence>
<evidence type="ECO:0000259" key="2">
    <source>
        <dbReference type="SMART" id="SM00245"/>
    </source>
</evidence>
<dbReference type="PROSITE" id="PS51257">
    <property type="entry name" value="PROKAR_LIPOPROTEIN"/>
    <property type="match status" value="1"/>
</dbReference>
<dbReference type="RefSeq" id="WP_379045889.1">
    <property type="nucleotide sequence ID" value="NZ_JBHULZ010000026.1"/>
</dbReference>
<feature type="chain" id="PRO_5045065089" evidence="1">
    <location>
        <begin position="23"/>
        <end position="468"/>
    </location>
</feature>
<accession>A0ABW5SET9</accession>
<evidence type="ECO:0000313" key="4">
    <source>
        <dbReference type="Proteomes" id="UP001597357"/>
    </source>
</evidence>
<dbReference type="Proteomes" id="UP001597357">
    <property type="component" value="Unassembled WGS sequence"/>
</dbReference>
<name>A0ABW5SET9_9FLAO</name>
<dbReference type="SUPFAM" id="SSF52096">
    <property type="entry name" value="ClpP/crotonase"/>
    <property type="match status" value="1"/>
</dbReference>
<dbReference type="Pfam" id="PF03572">
    <property type="entry name" value="Peptidase_S41"/>
    <property type="match status" value="1"/>
</dbReference>
<dbReference type="InterPro" id="IPR005151">
    <property type="entry name" value="Tail-specific_protease"/>
</dbReference>
<dbReference type="InterPro" id="IPR029045">
    <property type="entry name" value="ClpP/crotonase-like_dom_sf"/>
</dbReference>
<dbReference type="InterPro" id="IPR036034">
    <property type="entry name" value="PDZ_sf"/>
</dbReference>
<keyword evidence="4" id="KW-1185">Reference proteome</keyword>
<dbReference type="Gene3D" id="3.90.226.10">
    <property type="entry name" value="2-enoyl-CoA Hydratase, Chain A, domain 1"/>
    <property type="match status" value="1"/>
</dbReference>
<dbReference type="Gene3D" id="3.30.750.170">
    <property type="match status" value="1"/>
</dbReference>
<comment type="caution">
    <text evidence="3">The sequence shown here is derived from an EMBL/GenBank/DDBJ whole genome shotgun (WGS) entry which is preliminary data.</text>
</comment>
<dbReference type="EMBL" id="JBHULZ010000026">
    <property type="protein sequence ID" value="MFD2697649.1"/>
    <property type="molecule type" value="Genomic_DNA"/>
</dbReference>
<organism evidence="3 4">
    <name type="scientific">Mesonia sediminis</name>
    <dbReference type="NCBI Taxonomy" id="1703946"/>
    <lineage>
        <taxon>Bacteria</taxon>
        <taxon>Pseudomonadati</taxon>
        <taxon>Bacteroidota</taxon>
        <taxon>Flavobacteriia</taxon>
        <taxon>Flavobacteriales</taxon>
        <taxon>Flavobacteriaceae</taxon>
        <taxon>Mesonia</taxon>
    </lineage>
</organism>
<keyword evidence="1" id="KW-0732">Signal</keyword>
<evidence type="ECO:0000313" key="3">
    <source>
        <dbReference type="EMBL" id="MFD2697649.1"/>
    </source>
</evidence>
<dbReference type="Gene3D" id="2.30.42.10">
    <property type="match status" value="1"/>
</dbReference>
<reference evidence="4" key="1">
    <citation type="journal article" date="2019" name="Int. J. Syst. Evol. Microbiol.">
        <title>The Global Catalogue of Microorganisms (GCM) 10K type strain sequencing project: providing services to taxonomists for standard genome sequencing and annotation.</title>
        <authorList>
            <consortium name="The Broad Institute Genomics Platform"/>
            <consortium name="The Broad Institute Genome Sequencing Center for Infectious Disease"/>
            <person name="Wu L."/>
            <person name="Ma J."/>
        </authorList>
    </citation>
    <scope>NUCLEOTIDE SEQUENCE [LARGE SCALE GENOMIC DNA]</scope>
    <source>
        <strain evidence="4">KCTC 42255</strain>
    </source>
</reference>
<feature type="signal peptide" evidence="1">
    <location>
        <begin position="1"/>
        <end position="22"/>
    </location>
</feature>
<dbReference type="CDD" id="cd07561">
    <property type="entry name" value="Peptidase_S41_CPP_like"/>
    <property type="match status" value="1"/>
</dbReference>
<dbReference type="PANTHER" id="PTHR32060:SF30">
    <property type="entry name" value="CARBOXY-TERMINAL PROCESSING PROTEASE CTPA"/>
    <property type="match status" value="1"/>
</dbReference>
<proteinExistence type="predicted"/>
<dbReference type="PANTHER" id="PTHR32060">
    <property type="entry name" value="TAIL-SPECIFIC PROTEASE"/>
    <property type="match status" value="1"/>
</dbReference>
<gene>
    <name evidence="3" type="ORF">ACFSQ0_06560</name>
</gene>
<dbReference type="InterPro" id="IPR041613">
    <property type="entry name" value="Pept_S41_N"/>
</dbReference>
<feature type="domain" description="Tail specific protease" evidence="2">
    <location>
        <begin position="191"/>
        <end position="405"/>
    </location>
</feature>
<protein>
    <submittedName>
        <fullName evidence="3">S41 family peptidase</fullName>
    </submittedName>
</protein>
<dbReference type="SMART" id="SM00245">
    <property type="entry name" value="TSPc"/>
    <property type="match status" value="1"/>
</dbReference>
<dbReference type="Pfam" id="PF18294">
    <property type="entry name" value="Pept_S41_N"/>
    <property type="match status" value="1"/>
</dbReference>